<dbReference type="SUPFAM" id="SSF53448">
    <property type="entry name" value="Nucleotide-diphospho-sugar transferases"/>
    <property type="match status" value="1"/>
</dbReference>
<dbReference type="GO" id="GO:0016757">
    <property type="term" value="F:glycosyltransferase activity"/>
    <property type="evidence" value="ECO:0007669"/>
    <property type="project" value="InterPro"/>
</dbReference>
<dbReference type="RefSeq" id="WP_160496305.1">
    <property type="nucleotide sequence ID" value="NZ_WUBI01000001.1"/>
</dbReference>
<gene>
    <name evidence="2" type="ORF">GRF59_03735</name>
</gene>
<dbReference type="CDD" id="cd04194">
    <property type="entry name" value="GT8_A4GalT_like"/>
    <property type="match status" value="1"/>
</dbReference>
<dbReference type="Pfam" id="PF01501">
    <property type="entry name" value="Glyco_transf_8"/>
    <property type="match status" value="1"/>
</dbReference>
<sequence>MIELALAFNDKDGSYAEHAAVVLTTAFRNTSSPINVHILHDETLTEENKNRLAQLAAVFNHTINFYPVALPAEMAVALTGVASIDKWTSGSMYRLLLPALIPSNKVIYLDCDILVNMDLTELWETELNGCYLAAIHDQGVMGVADIVRMHGLNPDTYFNSGVIVFELNNIRQHINWIEEMVNFLRSFPSTTMPDQDILNHVYGGNCLLLDGRYNSFYINGADQELNQKIVHFAGDIKCWDPLSPGFALYQENLNLTPWRTPQVNPLKNRNGKRKMSRKGRLLLLKRRTRRLTRRDPSLIRKIRRSKMKKSTKRPRSPWTTSTHKTRSNPLKNSAPPAKKKRSSVQTTFRFKSQRNAAPSIFIK</sequence>
<evidence type="ECO:0000256" key="1">
    <source>
        <dbReference type="SAM" id="MobiDB-lite"/>
    </source>
</evidence>
<name>A0A7X3IF70_9BACL</name>
<dbReference type="EMBL" id="WUBI01000001">
    <property type="protein sequence ID" value="MWV42730.1"/>
    <property type="molecule type" value="Genomic_DNA"/>
</dbReference>
<evidence type="ECO:0000313" key="2">
    <source>
        <dbReference type="EMBL" id="MWV42730.1"/>
    </source>
</evidence>
<feature type="compositionally biased region" description="Basic residues" evidence="1">
    <location>
        <begin position="300"/>
        <end position="315"/>
    </location>
</feature>
<feature type="compositionally biased region" description="Polar residues" evidence="1">
    <location>
        <begin position="343"/>
        <end position="356"/>
    </location>
</feature>
<feature type="region of interest" description="Disordered" evidence="1">
    <location>
        <begin position="293"/>
        <end position="363"/>
    </location>
</feature>
<dbReference type="AlphaFoldDB" id="A0A7X3IF70"/>
<protein>
    <recommendedName>
        <fullName evidence="4">Glycosyltransferase family 8 protein</fullName>
    </recommendedName>
</protein>
<proteinExistence type="predicted"/>
<evidence type="ECO:0000313" key="3">
    <source>
        <dbReference type="Proteomes" id="UP000460318"/>
    </source>
</evidence>
<feature type="compositionally biased region" description="Polar residues" evidence="1">
    <location>
        <begin position="317"/>
        <end position="331"/>
    </location>
</feature>
<reference evidence="2 3" key="1">
    <citation type="submission" date="2019-12" db="EMBL/GenBank/DDBJ databases">
        <title>Paenibacillus sp. nov., an endophytic bacterium isolated from the stem of Dendrobium.</title>
        <authorList>
            <person name="Zhao R."/>
        </authorList>
    </citation>
    <scope>NUCLEOTIDE SEQUENCE [LARGE SCALE GENOMIC DNA]</scope>
    <source>
        <strain evidence="2 3">HJL G12</strain>
    </source>
</reference>
<accession>A0A7X3IF70</accession>
<dbReference type="Proteomes" id="UP000460318">
    <property type="component" value="Unassembled WGS sequence"/>
</dbReference>
<dbReference type="InterPro" id="IPR002495">
    <property type="entry name" value="Glyco_trans_8"/>
</dbReference>
<keyword evidence="3" id="KW-1185">Reference proteome</keyword>
<dbReference type="PANTHER" id="PTHR11183">
    <property type="entry name" value="GLYCOGENIN SUBFAMILY MEMBER"/>
    <property type="match status" value="1"/>
</dbReference>
<dbReference type="InterPro" id="IPR050587">
    <property type="entry name" value="GNT1/Glycosyltrans_8"/>
</dbReference>
<evidence type="ECO:0008006" key="4">
    <source>
        <dbReference type="Google" id="ProtNLM"/>
    </source>
</evidence>
<dbReference type="InterPro" id="IPR029044">
    <property type="entry name" value="Nucleotide-diphossugar_trans"/>
</dbReference>
<comment type="caution">
    <text evidence="2">The sequence shown here is derived from an EMBL/GenBank/DDBJ whole genome shotgun (WGS) entry which is preliminary data.</text>
</comment>
<dbReference type="Gene3D" id="3.90.550.10">
    <property type="entry name" value="Spore Coat Polysaccharide Biosynthesis Protein SpsA, Chain A"/>
    <property type="match status" value="1"/>
</dbReference>
<organism evidence="2 3">
    <name type="scientific">Paenibacillus dendrobii</name>
    <dbReference type="NCBI Taxonomy" id="2691084"/>
    <lineage>
        <taxon>Bacteria</taxon>
        <taxon>Bacillati</taxon>
        <taxon>Bacillota</taxon>
        <taxon>Bacilli</taxon>
        <taxon>Bacillales</taxon>
        <taxon>Paenibacillaceae</taxon>
        <taxon>Paenibacillus</taxon>
    </lineage>
</organism>